<accession>A0A1I4WQU1</accession>
<evidence type="ECO:0000259" key="6">
    <source>
        <dbReference type="Pfam" id="PF00413"/>
    </source>
</evidence>
<organism evidence="7 8">
    <name type="scientific">Formivibrio citricus</name>
    <dbReference type="NCBI Taxonomy" id="83765"/>
    <lineage>
        <taxon>Bacteria</taxon>
        <taxon>Pseudomonadati</taxon>
        <taxon>Pseudomonadota</taxon>
        <taxon>Betaproteobacteria</taxon>
        <taxon>Neisseriales</taxon>
        <taxon>Chitinibacteraceae</taxon>
        <taxon>Formivibrio</taxon>
    </lineage>
</organism>
<evidence type="ECO:0000313" key="8">
    <source>
        <dbReference type="Proteomes" id="UP000242869"/>
    </source>
</evidence>
<keyword evidence="4" id="KW-0862">Zinc</keyword>
<dbReference type="Gene3D" id="3.40.390.10">
    <property type="entry name" value="Collagenase (Catalytic Domain)"/>
    <property type="match status" value="1"/>
</dbReference>
<evidence type="ECO:0000256" key="5">
    <source>
        <dbReference type="SAM" id="SignalP"/>
    </source>
</evidence>
<dbReference type="GO" id="GO:0008270">
    <property type="term" value="F:zinc ion binding"/>
    <property type="evidence" value="ECO:0007669"/>
    <property type="project" value="InterPro"/>
</dbReference>
<feature type="signal peptide" evidence="5">
    <location>
        <begin position="1"/>
        <end position="18"/>
    </location>
</feature>
<gene>
    <name evidence="7" type="ORF">SAMN05660284_00692</name>
</gene>
<evidence type="ECO:0000313" key="7">
    <source>
        <dbReference type="EMBL" id="SFN16224.1"/>
    </source>
</evidence>
<name>A0A1I4WQU1_9NEIS</name>
<dbReference type="GO" id="GO:0004222">
    <property type="term" value="F:metalloendopeptidase activity"/>
    <property type="evidence" value="ECO:0007669"/>
    <property type="project" value="InterPro"/>
</dbReference>
<dbReference type="AlphaFoldDB" id="A0A1I4WQU1"/>
<dbReference type="EMBL" id="FOVE01000004">
    <property type="protein sequence ID" value="SFN16224.1"/>
    <property type="molecule type" value="Genomic_DNA"/>
</dbReference>
<keyword evidence="8" id="KW-1185">Reference proteome</keyword>
<dbReference type="Proteomes" id="UP000242869">
    <property type="component" value="Unassembled WGS sequence"/>
</dbReference>
<protein>
    <submittedName>
        <fullName evidence="7">Matrixin</fullName>
    </submittedName>
</protein>
<keyword evidence="1" id="KW-0645">Protease</keyword>
<feature type="domain" description="Peptidase M10 metallopeptidase" evidence="6">
    <location>
        <begin position="121"/>
        <end position="152"/>
    </location>
</feature>
<evidence type="ECO:0000256" key="3">
    <source>
        <dbReference type="ARBA" id="ARBA00022801"/>
    </source>
</evidence>
<dbReference type="InterPro" id="IPR024079">
    <property type="entry name" value="MetalloPept_cat_dom_sf"/>
</dbReference>
<dbReference type="GO" id="GO:0006508">
    <property type="term" value="P:proteolysis"/>
    <property type="evidence" value="ECO:0007669"/>
    <property type="project" value="UniProtKB-KW"/>
</dbReference>
<dbReference type="RefSeq" id="WP_091191433.1">
    <property type="nucleotide sequence ID" value="NZ_FOVE01000004.1"/>
</dbReference>
<sequence length="177" mass="19687">MKLFIFALALLGSLPASAAEDYAVWQDKRFVIAYNPNGRPEGISDTEVIDALVHAAAVWSPCGVQVVFGGFTGQSLDRLDGRNVIGWQAELPGLMALTLPQYLRRILLDADIRLNRGLIRDRDTLRRVVAHEMGHALGLFNHSGEPDSLMNERQFQARGIDTPSKADLALCQARYRW</sequence>
<dbReference type="OrthoDB" id="8903812at2"/>
<dbReference type="InterPro" id="IPR001818">
    <property type="entry name" value="Pept_M10_metallopeptidase"/>
</dbReference>
<reference evidence="8" key="1">
    <citation type="submission" date="2016-10" db="EMBL/GenBank/DDBJ databases">
        <authorList>
            <person name="Varghese N."/>
            <person name="Submissions S."/>
        </authorList>
    </citation>
    <scope>NUCLEOTIDE SEQUENCE [LARGE SCALE GENOMIC DNA]</scope>
    <source>
        <strain evidence="8">DSM 6150</strain>
    </source>
</reference>
<dbReference type="GO" id="GO:0031012">
    <property type="term" value="C:extracellular matrix"/>
    <property type="evidence" value="ECO:0007669"/>
    <property type="project" value="InterPro"/>
</dbReference>
<keyword evidence="3" id="KW-0378">Hydrolase</keyword>
<keyword evidence="2" id="KW-0479">Metal-binding</keyword>
<dbReference type="Pfam" id="PF00413">
    <property type="entry name" value="Peptidase_M10"/>
    <property type="match status" value="1"/>
</dbReference>
<evidence type="ECO:0000256" key="4">
    <source>
        <dbReference type="ARBA" id="ARBA00022833"/>
    </source>
</evidence>
<proteinExistence type="predicted"/>
<feature type="chain" id="PRO_5017442647" evidence="5">
    <location>
        <begin position="19"/>
        <end position="177"/>
    </location>
</feature>
<dbReference type="SUPFAM" id="SSF55486">
    <property type="entry name" value="Metalloproteases ('zincins'), catalytic domain"/>
    <property type="match status" value="1"/>
</dbReference>
<evidence type="ECO:0000256" key="1">
    <source>
        <dbReference type="ARBA" id="ARBA00022670"/>
    </source>
</evidence>
<evidence type="ECO:0000256" key="2">
    <source>
        <dbReference type="ARBA" id="ARBA00022723"/>
    </source>
</evidence>
<keyword evidence="5" id="KW-0732">Signal</keyword>